<gene>
    <name evidence="11" type="primary">fliL</name>
    <name evidence="11" type="ORF">NCTC503_01128</name>
</gene>
<evidence type="ECO:0000256" key="7">
    <source>
        <dbReference type="ARBA" id="ARBA00022779"/>
    </source>
</evidence>
<dbReference type="PANTHER" id="PTHR35091">
    <property type="entry name" value="FLAGELLAR PROTEIN FLIL"/>
    <property type="match status" value="1"/>
</dbReference>
<evidence type="ECO:0000256" key="6">
    <source>
        <dbReference type="ARBA" id="ARBA00022692"/>
    </source>
</evidence>
<proteinExistence type="inferred from homology"/>
<dbReference type="EMBL" id="LR590481">
    <property type="protein sequence ID" value="VTQ87746.1"/>
    <property type="molecule type" value="Genomic_DNA"/>
</dbReference>
<evidence type="ECO:0000256" key="4">
    <source>
        <dbReference type="ARBA" id="ARBA00022475"/>
    </source>
</evidence>
<evidence type="ECO:0000256" key="3">
    <source>
        <dbReference type="ARBA" id="ARBA00008281"/>
    </source>
</evidence>
<comment type="subcellular location">
    <subcellularLocation>
        <location evidence="2">Cell membrane</location>
        <topology evidence="2">Single-pass membrane protein</topology>
    </subcellularLocation>
</comment>
<dbReference type="GO" id="GO:0005886">
    <property type="term" value="C:plasma membrane"/>
    <property type="evidence" value="ECO:0007669"/>
    <property type="project" value="UniProtKB-SubCell"/>
</dbReference>
<dbReference type="KEGG" id="hhw:NCTC503_01128"/>
<dbReference type="GO" id="GO:0006935">
    <property type="term" value="P:chemotaxis"/>
    <property type="evidence" value="ECO:0007669"/>
    <property type="project" value="UniProtKB-KW"/>
</dbReference>
<dbReference type="RefSeq" id="WP_138209819.1">
    <property type="nucleotide sequence ID" value="NZ_CBCRUQ010000004.1"/>
</dbReference>
<reference evidence="11 12" key="1">
    <citation type="submission" date="2019-05" db="EMBL/GenBank/DDBJ databases">
        <authorList>
            <consortium name="Pathogen Informatics"/>
        </authorList>
    </citation>
    <scope>NUCLEOTIDE SEQUENCE [LARGE SCALE GENOMIC DNA]</scope>
    <source>
        <strain evidence="11 12">NCTC503</strain>
    </source>
</reference>
<sequence length="163" mass="18426">MAQNKNEKLNNEKGENKLQIVNVALLSLILIGMIAFGTYMFLYKGPNNNKVKNEQASGTVDIKRQEVYSLSDMTSNLADKDSKRYVKIKVALGYKKNDKLKEELDKKKDIISDSIVSVVRNKTADNFNGIGIDSIKKEINTKINTYLNEGLVDNVYFSEILIQ</sequence>
<keyword evidence="12" id="KW-1185">Reference proteome</keyword>
<evidence type="ECO:0000256" key="2">
    <source>
        <dbReference type="ARBA" id="ARBA00004162"/>
    </source>
</evidence>
<keyword evidence="7 10" id="KW-0283">Flagellar rotation</keyword>
<keyword evidence="8 10" id="KW-1133">Transmembrane helix</keyword>
<evidence type="ECO:0000256" key="5">
    <source>
        <dbReference type="ARBA" id="ARBA00022500"/>
    </source>
</evidence>
<keyword evidence="4 10" id="KW-1003">Cell membrane</keyword>
<keyword evidence="11" id="KW-0966">Cell projection</keyword>
<protein>
    <recommendedName>
        <fullName evidence="10">Flagellar protein FliL</fullName>
    </recommendedName>
</protein>
<accession>A0A4U9R9I9</accession>
<dbReference type="PANTHER" id="PTHR35091:SF2">
    <property type="entry name" value="FLAGELLAR PROTEIN FLIL"/>
    <property type="match status" value="1"/>
</dbReference>
<keyword evidence="11" id="KW-0282">Flagellum</keyword>
<comment type="function">
    <text evidence="1 10">Controls the rotational direction of flagella during chemotaxis.</text>
</comment>
<dbReference type="AlphaFoldDB" id="A0A4U9R9I9"/>
<feature type="transmembrane region" description="Helical" evidence="10">
    <location>
        <begin position="20"/>
        <end position="42"/>
    </location>
</feature>
<dbReference type="GO" id="GO:0009425">
    <property type="term" value="C:bacterial-type flagellum basal body"/>
    <property type="evidence" value="ECO:0007669"/>
    <property type="project" value="InterPro"/>
</dbReference>
<dbReference type="OrthoDB" id="166089at2"/>
<evidence type="ECO:0000256" key="9">
    <source>
        <dbReference type="ARBA" id="ARBA00023136"/>
    </source>
</evidence>
<keyword evidence="6 10" id="KW-0812">Transmembrane</keyword>
<keyword evidence="5 10" id="KW-0145">Chemotaxis</keyword>
<name>A0A4U9R9I9_HATHI</name>
<dbReference type="Proteomes" id="UP000308489">
    <property type="component" value="Chromosome 1"/>
</dbReference>
<comment type="similarity">
    <text evidence="3 10">Belongs to the FliL family.</text>
</comment>
<dbReference type="Pfam" id="PF03748">
    <property type="entry name" value="FliL"/>
    <property type="match status" value="1"/>
</dbReference>
<evidence type="ECO:0000313" key="11">
    <source>
        <dbReference type="EMBL" id="VTQ87746.1"/>
    </source>
</evidence>
<dbReference type="InterPro" id="IPR005503">
    <property type="entry name" value="FliL"/>
</dbReference>
<keyword evidence="9 10" id="KW-0472">Membrane</keyword>
<evidence type="ECO:0000256" key="1">
    <source>
        <dbReference type="ARBA" id="ARBA00002254"/>
    </source>
</evidence>
<keyword evidence="11" id="KW-0969">Cilium</keyword>
<organism evidence="11 12">
    <name type="scientific">Hathewaya histolytica</name>
    <name type="common">Clostridium histolyticum</name>
    <dbReference type="NCBI Taxonomy" id="1498"/>
    <lineage>
        <taxon>Bacteria</taxon>
        <taxon>Bacillati</taxon>
        <taxon>Bacillota</taxon>
        <taxon>Clostridia</taxon>
        <taxon>Eubacteriales</taxon>
        <taxon>Clostridiaceae</taxon>
        <taxon>Hathewaya</taxon>
    </lineage>
</organism>
<evidence type="ECO:0000256" key="8">
    <source>
        <dbReference type="ARBA" id="ARBA00022989"/>
    </source>
</evidence>
<evidence type="ECO:0000256" key="10">
    <source>
        <dbReference type="RuleBase" id="RU364125"/>
    </source>
</evidence>
<evidence type="ECO:0000313" key="12">
    <source>
        <dbReference type="Proteomes" id="UP000308489"/>
    </source>
</evidence>
<dbReference type="GO" id="GO:0071978">
    <property type="term" value="P:bacterial-type flagellum-dependent swarming motility"/>
    <property type="evidence" value="ECO:0007669"/>
    <property type="project" value="TreeGrafter"/>
</dbReference>